<accession>A0A225WCL0</accession>
<dbReference type="Proteomes" id="UP000198211">
    <property type="component" value="Unassembled WGS sequence"/>
</dbReference>
<dbReference type="OrthoDB" id="128443at2759"/>
<keyword evidence="2" id="KW-1185">Reference proteome</keyword>
<gene>
    <name evidence="1" type="ORF">PHMEG_00011750</name>
</gene>
<sequence length="57" mass="6496">MSWKGSHNHILSAFLFHFYADNRKITDSKLLQDGMRIDEAGASVKGILQYLRKQTGT</sequence>
<reference evidence="2" key="1">
    <citation type="submission" date="2017-03" db="EMBL/GenBank/DDBJ databases">
        <title>Phytopthora megakarya and P. palmivora, two closely related causual agents of cacao black pod achieved similar genome size and gene model numbers by different mechanisms.</title>
        <authorList>
            <person name="Ali S."/>
            <person name="Shao J."/>
            <person name="Larry D.J."/>
            <person name="Kronmiller B."/>
            <person name="Shen D."/>
            <person name="Strem M.D."/>
            <person name="Melnick R.L."/>
            <person name="Guiltinan M.J."/>
            <person name="Tyler B.M."/>
            <person name="Meinhardt L.W."/>
            <person name="Bailey B.A."/>
        </authorList>
    </citation>
    <scope>NUCLEOTIDE SEQUENCE [LARGE SCALE GENOMIC DNA]</scope>
    <source>
        <strain evidence="2">zdho120</strain>
    </source>
</reference>
<dbReference type="EMBL" id="NBNE01001275">
    <property type="protein sequence ID" value="OWZ14727.1"/>
    <property type="molecule type" value="Genomic_DNA"/>
</dbReference>
<proteinExistence type="predicted"/>
<evidence type="ECO:0000313" key="1">
    <source>
        <dbReference type="EMBL" id="OWZ14727.1"/>
    </source>
</evidence>
<dbReference type="AlphaFoldDB" id="A0A225WCL0"/>
<comment type="caution">
    <text evidence="1">The sequence shown here is derived from an EMBL/GenBank/DDBJ whole genome shotgun (WGS) entry which is preliminary data.</text>
</comment>
<protein>
    <submittedName>
        <fullName evidence="1">Uncharacterized protein</fullName>
    </submittedName>
</protein>
<organism evidence="1 2">
    <name type="scientific">Phytophthora megakarya</name>
    <dbReference type="NCBI Taxonomy" id="4795"/>
    <lineage>
        <taxon>Eukaryota</taxon>
        <taxon>Sar</taxon>
        <taxon>Stramenopiles</taxon>
        <taxon>Oomycota</taxon>
        <taxon>Peronosporomycetes</taxon>
        <taxon>Peronosporales</taxon>
        <taxon>Peronosporaceae</taxon>
        <taxon>Phytophthora</taxon>
    </lineage>
</organism>
<name>A0A225WCL0_9STRA</name>
<evidence type="ECO:0000313" key="2">
    <source>
        <dbReference type="Proteomes" id="UP000198211"/>
    </source>
</evidence>